<keyword evidence="13" id="KW-1185">Reference proteome</keyword>
<comment type="cofactor">
    <cofactor evidence="10">
        <name>heme</name>
        <dbReference type="ChEBI" id="CHEBI:30413"/>
    </cofactor>
</comment>
<dbReference type="CDD" id="cd11055">
    <property type="entry name" value="CYP3A-like"/>
    <property type="match status" value="1"/>
</dbReference>
<keyword evidence="5 10" id="KW-0479">Metal-binding</keyword>
<dbReference type="PANTHER" id="PTHR24302:SF15">
    <property type="entry name" value="FATTY-ACID PEROXYGENASE"/>
    <property type="match status" value="1"/>
</dbReference>
<evidence type="ECO:0000313" key="13">
    <source>
        <dbReference type="Proteomes" id="UP001152320"/>
    </source>
</evidence>
<dbReference type="OrthoDB" id="1470350at2759"/>
<accession>A0A9Q0YDN7</accession>
<evidence type="ECO:0000256" key="9">
    <source>
        <dbReference type="ARBA" id="ARBA00043906"/>
    </source>
</evidence>
<dbReference type="GO" id="GO:0008395">
    <property type="term" value="F:steroid hydroxylase activity"/>
    <property type="evidence" value="ECO:0007669"/>
    <property type="project" value="TreeGrafter"/>
</dbReference>
<name>A0A9Q0YDN7_HOLLE</name>
<dbReference type="GO" id="GO:0016705">
    <property type="term" value="F:oxidoreductase activity, acting on paired donors, with incorporation or reduction of molecular oxygen"/>
    <property type="evidence" value="ECO:0007669"/>
    <property type="project" value="InterPro"/>
</dbReference>
<dbReference type="InterPro" id="IPR001128">
    <property type="entry name" value="Cyt_P450"/>
</dbReference>
<dbReference type="Pfam" id="PF00067">
    <property type="entry name" value="p450"/>
    <property type="match status" value="1"/>
</dbReference>
<dbReference type="InterPro" id="IPR050705">
    <property type="entry name" value="Cytochrome_P450_3A"/>
</dbReference>
<evidence type="ECO:0000256" key="6">
    <source>
        <dbReference type="ARBA" id="ARBA00022848"/>
    </source>
</evidence>
<dbReference type="SUPFAM" id="SSF48264">
    <property type="entry name" value="Cytochrome P450"/>
    <property type="match status" value="1"/>
</dbReference>
<dbReference type="Proteomes" id="UP001152320">
    <property type="component" value="Chromosome 23"/>
</dbReference>
<dbReference type="InterPro" id="IPR017972">
    <property type="entry name" value="Cyt_P450_CS"/>
</dbReference>
<keyword evidence="7 11" id="KW-0560">Oxidoreductase</keyword>
<keyword evidence="11" id="KW-0503">Monooxygenase</keyword>
<evidence type="ECO:0000256" key="7">
    <source>
        <dbReference type="ARBA" id="ARBA00023002"/>
    </source>
</evidence>
<dbReference type="GO" id="GO:0005789">
    <property type="term" value="C:endoplasmic reticulum membrane"/>
    <property type="evidence" value="ECO:0007669"/>
    <property type="project" value="UniProtKB-SubCell"/>
</dbReference>
<dbReference type="EMBL" id="JAIZAY010000023">
    <property type="protein sequence ID" value="KAJ8019809.1"/>
    <property type="molecule type" value="Genomic_DNA"/>
</dbReference>
<evidence type="ECO:0000256" key="8">
    <source>
        <dbReference type="ARBA" id="ARBA00023004"/>
    </source>
</evidence>
<evidence type="ECO:0000256" key="2">
    <source>
        <dbReference type="ARBA" id="ARBA00004406"/>
    </source>
</evidence>
<dbReference type="InterPro" id="IPR002401">
    <property type="entry name" value="Cyt_P450_E_grp-I"/>
</dbReference>
<comment type="similarity">
    <text evidence="3 11">Belongs to the cytochrome P450 family.</text>
</comment>
<dbReference type="GO" id="GO:0005506">
    <property type="term" value="F:iron ion binding"/>
    <property type="evidence" value="ECO:0007669"/>
    <property type="project" value="InterPro"/>
</dbReference>
<organism evidence="12 13">
    <name type="scientific">Holothuria leucospilota</name>
    <name type="common">Black long sea cucumber</name>
    <name type="synonym">Mertensiothuria leucospilota</name>
    <dbReference type="NCBI Taxonomy" id="206669"/>
    <lineage>
        <taxon>Eukaryota</taxon>
        <taxon>Metazoa</taxon>
        <taxon>Echinodermata</taxon>
        <taxon>Eleutherozoa</taxon>
        <taxon>Echinozoa</taxon>
        <taxon>Holothuroidea</taxon>
        <taxon>Aspidochirotacea</taxon>
        <taxon>Aspidochirotida</taxon>
        <taxon>Holothuriidae</taxon>
        <taxon>Holothuria</taxon>
    </lineage>
</organism>
<dbReference type="FunFam" id="1.10.630.10:FF:000042">
    <property type="entry name" value="Cytochrome P450"/>
    <property type="match status" value="1"/>
</dbReference>
<keyword evidence="6" id="KW-0492">Microsome</keyword>
<gene>
    <name evidence="12" type="ORF">HOLleu_41550</name>
</gene>
<evidence type="ECO:0000256" key="11">
    <source>
        <dbReference type="RuleBase" id="RU000461"/>
    </source>
</evidence>
<dbReference type="AlphaFoldDB" id="A0A9Q0YDN7"/>
<evidence type="ECO:0000256" key="1">
    <source>
        <dbReference type="ARBA" id="ARBA00004174"/>
    </source>
</evidence>
<comment type="subcellular location">
    <subcellularLocation>
        <location evidence="2">Endoplasmic reticulum membrane</location>
        <topology evidence="2">Peripheral membrane protein</topology>
    </subcellularLocation>
    <subcellularLocation>
        <location evidence="1">Microsome membrane</location>
        <topology evidence="1">Peripheral membrane protein</topology>
    </subcellularLocation>
</comment>
<dbReference type="PANTHER" id="PTHR24302">
    <property type="entry name" value="CYTOCHROME P450 FAMILY 3"/>
    <property type="match status" value="1"/>
</dbReference>
<dbReference type="PRINTS" id="PR00385">
    <property type="entry name" value="P450"/>
</dbReference>
<dbReference type="Gene3D" id="1.10.630.10">
    <property type="entry name" value="Cytochrome P450"/>
    <property type="match status" value="1"/>
</dbReference>
<comment type="function">
    <text evidence="9">Cytochromes P450 are a group of heme-thiolate monooxygenases. They oxidize a variety of structurally unrelated compounds, including steroids, fatty acids, and xenobiotics.</text>
</comment>
<dbReference type="GO" id="GO:0020037">
    <property type="term" value="F:heme binding"/>
    <property type="evidence" value="ECO:0007669"/>
    <property type="project" value="InterPro"/>
</dbReference>
<comment type="caution">
    <text evidence="12">The sequence shown here is derived from an EMBL/GenBank/DDBJ whole genome shotgun (WGS) entry which is preliminary data.</text>
</comment>
<sequence length="461" mass="52195">MLTKKNQYGKVYGFSFMGQSFVIHDLEMLQEILISRFSSFPNHTRAKFDDKPFNKALTALRDGHWRTARNTLSAAFTGSKLKQMTPLINECCDQLVQHFDELRKSEAGIQCKDLYGAYSLDVAATSFFGMQIDSQKNPNDPFVKYAKESFGGGSIFNPKLLIGILVPGMAKLYNLLGIQITNVQATRFYTSVIDKAIELREKGSKRDDVLQLMMDAHKLDSDLTNEEDELVKGGMDEDDGSAAHSKQVLSSEVIMANAVFFLLAGYDTTNTALCMTSYLLAVNKEHQEKLIQEVDEFAPRREDVTYQTLSKMEYLDCVVKESLRFYPPSAGGDRCNDKGDIVVKGTLIPKGFSIWIPIYAIHHDPEIWEDPEEFRPERFSKENRANIRPVSWLPFGDGPRSCIGMRLALMEIKFALVRMLQEFKFETCPETEIPPVLNTRSAFLSPPNGVKLQIVQRKKTD</sequence>
<evidence type="ECO:0000256" key="10">
    <source>
        <dbReference type="PIRSR" id="PIRSR602401-1"/>
    </source>
</evidence>
<keyword evidence="4 10" id="KW-0349">Heme</keyword>
<dbReference type="PROSITE" id="PS00086">
    <property type="entry name" value="CYTOCHROME_P450"/>
    <property type="match status" value="1"/>
</dbReference>
<evidence type="ECO:0000256" key="4">
    <source>
        <dbReference type="ARBA" id="ARBA00022617"/>
    </source>
</evidence>
<evidence type="ECO:0000313" key="12">
    <source>
        <dbReference type="EMBL" id="KAJ8019809.1"/>
    </source>
</evidence>
<keyword evidence="6" id="KW-0256">Endoplasmic reticulum</keyword>
<proteinExistence type="inferred from homology"/>
<keyword evidence="8 10" id="KW-0408">Iron</keyword>
<feature type="binding site" description="axial binding residue" evidence="10">
    <location>
        <position position="402"/>
    </location>
    <ligand>
        <name>heme</name>
        <dbReference type="ChEBI" id="CHEBI:30413"/>
    </ligand>
    <ligandPart>
        <name>Fe</name>
        <dbReference type="ChEBI" id="CHEBI:18248"/>
    </ligandPart>
</feature>
<protein>
    <submittedName>
        <fullName evidence="12">Cytochrome P450 3A11</fullName>
    </submittedName>
</protein>
<dbReference type="InterPro" id="IPR036396">
    <property type="entry name" value="Cyt_P450_sf"/>
</dbReference>
<reference evidence="12" key="1">
    <citation type="submission" date="2021-10" db="EMBL/GenBank/DDBJ databases">
        <title>Tropical sea cucumber genome reveals ecological adaptation and Cuvierian tubules defense mechanism.</title>
        <authorList>
            <person name="Chen T."/>
        </authorList>
    </citation>
    <scope>NUCLEOTIDE SEQUENCE</scope>
    <source>
        <strain evidence="12">Nanhai2018</strain>
        <tissue evidence="12">Muscle</tissue>
    </source>
</reference>
<evidence type="ECO:0000256" key="3">
    <source>
        <dbReference type="ARBA" id="ARBA00010617"/>
    </source>
</evidence>
<dbReference type="PRINTS" id="PR00463">
    <property type="entry name" value="EP450I"/>
</dbReference>
<evidence type="ECO:0000256" key="5">
    <source>
        <dbReference type="ARBA" id="ARBA00022723"/>
    </source>
</evidence>